<name>X1IY73_9ZZZZ</name>
<comment type="caution">
    <text evidence="9">The sequence shown here is derived from an EMBL/GenBank/DDBJ whole genome shotgun (WGS) entry which is preliminary data.</text>
</comment>
<feature type="transmembrane region" description="Helical" evidence="7">
    <location>
        <begin position="85"/>
        <end position="104"/>
    </location>
</feature>
<dbReference type="InterPro" id="IPR050171">
    <property type="entry name" value="MFS_Transporters"/>
</dbReference>
<dbReference type="PANTHER" id="PTHR23517">
    <property type="entry name" value="RESISTANCE PROTEIN MDTM, PUTATIVE-RELATED-RELATED"/>
    <property type="match status" value="1"/>
</dbReference>
<proteinExistence type="predicted"/>
<dbReference type="InterPro" id="IPR020846">
    <property type="entry name" value="MFS_dom"/>
</dbReference>
<keyword evidence="4 7" id="KW-0812">Transmembrane</keyword>
<dbReference type="Pfam" id="PF07690">
    <property type="entry name" value="MFS_1"/>
    <property type="match status" value="1"/>
</dbReference>
<keyword evidence="3" id="KW-1003">Cell membrane</keyword>
<comment type="subcellular location">
    <subcellularLocation>
        <location evidence="1">Cell membrane</location>
        <topology evidence="1">Multi-pass membrane protein</topology>
    </subcellularLocation>
</comment>
<evidence type="ECO:0000256" key="5">
    <source>
        <dbReference type="ARBA" id="ARBA00022989"/>
    </source>
</evidence>
<dbReference type="Gene3D" id="1.20.1250.20">
    <property type="entry name" value="MFS general substrate transporter like domains"/>
    <property type="match status" value="1"/>
</dbReference>
<evidence type="ECO:0000256" key="7">
    <source>
        <dbReference type="SAM" id="Phobius"/>
    </source>
</evidence>
<evidence type="ECO:0000259" key="8">
    <source>
        <dbReference type="PROSITE" id="PS50850"/>
    </source>
</evidence>
<evidence type="ECO:0000256" key="6">
    <source>
        <dbReference type="ARBA" id="ARBA00023136"/>
    </source>
</evidence>
<dbReference type="PANTHER" id="PTHR23517:SF2">
    <property type="entry name" value="MULTIDRUG RESISTANCE PROTEIN MDTH"/>
    <property type="match status" value="1"/>
</dbReference>
<dbReference type="SUPFAM" id="SSF103473">
    <property type="entry name" value="MFS general substrate transporter"/>
    <property type="match status" value="1"/>
</dbReference>
<feature type="non-terminal residue" evidence="9">
    <location>
        <position position="1"/>
    </location>
</feature>
<sequence>LSDAVSSFITAIIVFVVIPETKPEKPEDKPEESVMRTIIGYKEVLKDGVFMLFLFVSAIMAIVYMQMNSTLSVFLRDVHGFPPQSFGLLLSMNALMVVVFQFWITKRISKYAPMKVMAIGTLFYVVGFGMYGFISAVFLFFIAMIIITIGEMIVTPIQQTAVASFAPEDKRGRYMAMYGFSWGIPNLFGVLIAGLIMDNIGPNWVWYIAGILSLISVVGFWSLNEVTNKRFSKEKEIRLRDNLEA</sequence>
<keyword evidence="5 7" id="KW-1133">Transmembrane helix</keyword>
<keyword evidence="2" id="KW-0813">Transport</keyword>
<feature type="transmembrane region" description="Helical" evidence="7">
    <location>
        <begin position="175"/>
        <end position="197"/>
    </location>
</feature>
<evidence type="ECO:0000313" key="9">
    <source>
        <dbReference type="EMBL" id="GAH62473.1"/>
    </source>
</evidence>
<evidence type="ECO:0000256" key="4">
    <source>
        <dbReference type="ARBA" id="ARBA00022692"/>
    </source>
</evidence>
<dbReference type="AlphaFoldDB" id="X1IY73"/>
<feature type="transmembrane region" description="Helical" evidence="7">
    <location>
        <begin position="203"/>
        <end position="223"/>
    </location>
</feature>
<dbReference type="GO" id="GO:0005886">
    <property type="term" value="C:plasma membrane"/>
    <property type="evidence" value="ECO:0007669"/>
    <property type="project" value="UniProtKB-SubCell"/>
</dbReference>
<dbReference type="GO" id="GO:0022857">
    <property type="term" value="F:transmembrane transporter activity"/>
    <property type="evidence" value="ECO:0007669"/>
    <property type="project" value="InterPro"/>
</dbReference>
<protein>
    <recommendedName>
        <fullName evidence="8">Major facilitator superfamily (MFS) profile domain-containing protein</fullName>
    </recommendedName>
</protein>
<dbReference type="InterPro" id="IPR011701">
    <property type="entry name" value="MFS"/>
</dbReference>
<accession>X1IY73</accession>
<keyword evidence="6 7" id="KW-0472">Membrane</keyword>
<feature type="domain" description="Major facilitator superfamily (MFS) profile" evidence="8">
    <location>
        <begin position="49"/>
        <end position="245"/>
    </location>
</feature>
<dbReference type="InterPro" id="IPR036259">
    <property type="entry name" value="MFS_trans_sf"/>
</dbReference>
<evidence type="ECO:0000256" key="1">
    <source>
        <dbReference type="ARBA" id="ARBA00004651"/>
    </source>
</evidence>
<evidence type="ECO:0000256" key="2">
    <source>
        <dbReference type="ARBA" id="ARBA00022448"/>
    </source>
</evidence>
<evidence type="ECO:0000256" key="3">
    <source>
        <dbReference type="ARBA" id="ARBA00022475"/>
    </source>
</evidence>
<feature type="transmembrane region" description="Helical" evidence="7">
    <location>
        <begin position="44"/>
        <end position="65"/>
    </location>
</feature>
<organism evidence="9">
    <name type="scientific">marine sediment metagenome</name>
    <dbReference type="NCBI Taxonomy" id="412755"/>
    <lineage>
        <taxon>unclassified sequences</taxon>
        <taxon>metagenomes</taxon>
        <taxon>ecological metagenomes</taxon>
    </lineage>
</organism>
<dbReference type="PROSITE" id="PS50850">
    <property type="entry name" value="MFS"/>
    <property type="match status" value="1"/>
</dbReference>
<dbReference type="EMBL" id="BARU01032932">
    <property type="protein sequence ID" value="GAH62473.1"/>
    <property type="molecule type" value="Genomic_DNA"/>
</dbReference>
<reference evidence="9" key="1">
    <citation type="journal article" date="2014" name="Front. Microbiol.">
        <title>High frequency of phylogenetically diverse reductive dehalogenase-homologous genes in deep subseafloor sedimentary metagenomes.</title>
        <authorList>
            <person name="Kawai M."/>
            <person name="Futagami T."/>
            <person name="Toyoda A."/>
            <person name="Takaki Y."/>
            <person name="Nishi S."/>
            <person name="Hori S."/>
            <person name="Arai W."/>
            <person name="Tsubouchi T."/>
            <person name="Morono Y."/>
            <person name="Uchiyama I."/>
            <person name="Ito T."/>
            <person name="Fujiyama A."/>
            <person name="Inagaki F."/>
            <person name="Takami H."/>
        </authorList>
    </citation>
    <scope>NUCLEOTIDE SEQUENCE</scope>
    <source>
        <strain evidence="9">Expedition CK06-06</strain>
    </source>
</reference>
<gene>
    <name evidence="9" type="ORF">S03H2_51867</name>
</gene>